<feature type="transmembrane region" description="Helical" evidence="1">
    <location>
        <begin position="153"/>
        <end position="171"/>
    </location>
</feature>
<dbReference type="EMBL" id="JAATJA010000001">
    <property type="protein sequence ID" value="NJB67329.1"/>
    <property type="molecule type" value="Genomic_DNA"/>
</dbReference>
<feature type="domain" description="EamA" evidence="2">
    <location>
        <begin position="157"/>
        <end position="286"/>
    </location>
</feature>
<comment type="caution">
    <text evidence="3">The sequence shown here is derived from an EMBL/GenBank/DDBJ whole genome shotgun (WGS) entry which is preliminary data.</text>
</comment>
<dbReference type="PANTHER" id="PTHR22911">
    <property type="entry name" value="ACYL-MALONYL CONDENSING ENZYME-RELATED"/>
    <property type="match status" value="1"/>
</dbReference>
<proteinExistence type="predicted"/>
<feature type="domain" description="EamA" evidence="2">
    <location>
        <begin position="2"/>
        <end position="132"/>
    </location>
</feature>
<feature type="transmembrane region" description="Helical" evidence="1">
    <location>
        <begin position="270"/>
        <end position="289"/>
    </location>
</feature>
<evidence type="ECO:0000259" key="2">
    <source>
        <dbReference type="Pfam" id="PF00892"/>
    </source>
</evidence>
<dbReference type="Proteomes" id="UP000580856">
    <property type="component" value="Unassembled WGS sequence"/>
</dbReference>
<evidence type="ECO:0000313" key="3">
    <source>
        <dbReference type="EMBL" id="NJB67329.1"/>
    </source>
</evidence>
<protein>
    <submittedName>
        <fullName evidence="3">Drug/metabolite transporter (DMT)-like permease</fullName>
    </submittedName>
</protein>
<dbReference type="SUPFAM" id="SSF103481">
    <property type="entry name" value="Multidrug resistance efflux transporter EmrE"/>
    <property type="match status" value="2"/>
</dbReference>
<feature type="transmembrane region" description="Helical" evidence="1">
    <location>
        <begin position="61"/>
        <end position="80"/>
    </location>
</feature>
<evidence type="ECO:0000256" key="1">
    <source>
        <dbReference type="SAM" id="Phobius"/>
    </source>
</evidence>
<feature type="transmembrane region" description="Helical" evidence="1">
    <location>
        <begin position="216"/>
        <end position="239"/>
    </location>
</feature>
<dbReference type="RefSeq" id="WP_167940392.1">
    <property type="nucleotide sequence ID" value="NZ_JAATJA010000001.1"/>
</dbReference>
<dbReference type="InterPro" id="IPR000620">
    <property type="entry name" value="EamA_dom"/>
</dbReference>
<dbReference type="InterPro" id="IPR037185">
    <property type="entry name" value="EmrE-like"/>
</dbReference>
<feature type="transmembrane region" description="Helical" evidence="1">
    <location>
        <begin position="117"/>
        <end position="133"/>
    </location>
</feature>
<accession>A0A846QRN4</accession>
<gene>
    <name evidence="3" type="ORF">GGQ74_000969</name>
</gene>
<keyword evidence="1" id="KW-0812">Transmembrane</keyword>
<keyword evidence="1" id="KW-0472">Membrane</keyword>
<reference evidence="3 4" key="1">
    <citation type="submission" date="2020-03" db="EMBL/GenBank/DDBJ databases">
        <title>Genomic Encyclopedia of Type Strains, Phase IV (KMG-IV): sequencing the most valuable type-strain genomes for metagenomic binning, comparative biology and taxonomic classification.</title>
        <authorList>
            <person name="Goeker M."/>
        </authorList>
    </citation>
    <scope>NUCLEOTIDE SEQUENCE [LARGE SCALE GENOMIC DNA]</scope>
    <source>
        <strain evidence="3 4">DSM 24233</strain>
    </source>
</reference>
<organism evidence="3 4">
    <name type="scientific">Desulfobaculum xiamenense</name>
    <dbReference type="NCBI Taxonomy" id="995050"/>
    <lineage>
        <taxon>Bacteria</taxon>
        <taxon>Pseudomonadati</taxon>
        <taxon>Thermodesulfobacteriota</taxon>
        <taxon>Desulfovibrionia</taxon>
        <taxon>Desulfovibrionales</taxon>
        <taxon>Desulfovibrionaceae</taxon>
        <taxon>Desulfobaculum</taxon>
    </lineage>
</organism>
<evidence type="ECO:0000313" key="4">
    <source>
        <dbReference type="Proteomes" id="UP000580856"/>
    </source>
</evidence>
<dbReference type="AlphaFoldDB" id="A0A846QRN4"/>
<name>A0A846QRN4_9BACT</name>
<sequence>MPWYGLALLAALFTASQATLLRRWFSDLSTAHMAAIPLVCGLPVFAVSLAATPVPDLQDGFWMVFWITQPVNAVGFALHMRAIRVSPLSLTMPYLALTPALVMLTGRAVLGEMPNAWGALGVLCIACGSYILHIEPGRGGGALAPLKAFAREPGSRCMLGAATIYALASVLGKKCVLLSSPQFFAMLFHTVFAAAGVLALALCCGLPLAALRRHPVAGLCSGLCFGAEALAHNMAIALAKAAYMIAIKRFSVVLSVLFGHLFLHERNLRSRLTGAALMFAGAAIIGLAGN</sequence>
<dbReference type="PANTHER" id="PTHR22911:SF137">
    <property type="entry name" value="SOLUTE CARRIER FAMILY 35 MEMBER G2-RELATED"/>
    <property type="match status" value="1"/>
</dbReference>
<dbReference type="Gene3D" id="1.10.3730.20">
    <property type="match status" value="1"/>
</dbReference>
<feature type="transmembrane region" description="Helical" evidence="1">
    <location>
        <begin position="183"/>
        <end position="210"/>
    </location>
</feature>
<dbReference type="GO" id="GO:0016020">
    <property type="term" value="C:membrane"/>
    <property type="evidence" value="ECO:0007669"/>
    <property type="project" value="InterPro"/>
</dbReference>
<keyword evidence="1" id="KW-1133">Transmembrane helix</keyword>
<keyword evidence="4" id="KW-1185">Reference proteome</keyword>
<feature type="transmembrane region" description="Helical" evidence="1">
    <location>
        <begin position="246"/>
        <end position="264"/>
    </location>
</feature>
<dbReference type="Pfam" id="PF00892">
    <property type="entry name" value="EamA"/>
    <property type="match status" value="2"/>
</dbReference>
<feature type="transmembrane region" description="Helical" evidence="1">
    <location>
        <begin position="92"/>
        <end position="110"/>
    </location>
</feature>
<feature type="transmembrane region" description="Helical" evidence="1">
    <location>
        <begin position="34"/>
        <end position="54"/>
    </location>
</feature>